<evidence type="ECO:0000313" key="3">
    <source>
        <dbReference type="Proteomes" id="UP001214250"/>
    </source>
</evidence>
<gene>
    <name evidence="2" type="ORF">PQO03_17280</name>
</gene>
<evidence type="ECO:0000313" key="2">
    <source>
        <dbReference type="EMBL" id="WDE97582.1"/>
    </source>
</evidence>
<dbReference type="Proteomes" id="UP001214250">
    <property type="component" value="Chromosome 2"/>
</dbReference>
<dbReference type="EMBL" id="CP117812">
    <property type="protein sequence ID" value="WDE97582.1"/>
    <property type="molecule type" value="Genomic_DNA"/>
</dbReference>
<sequence length="174" mass="19205">MTLQITALLISLCLIAPSLLLFFAKNEKVKNMPRERIIGSILTLASFAWAGLQGYTLLKEDFTSIARILPYAVPIVAIASCAFMDYLFTRGLGFALCLLSTQYLNQLFAADPSARQLASIAGYIAIITGMFLVGQPWILRKGIEICREQDKWRKIIPSAFIASALIIVIIPFSS</sequence>
<keyword evidence="1" id="KW-0812">Transmembrane</keyword>
<accession>A0ABY7VV45</accession>
<organism evidence="2 3">
    <name type="scientific">Lentisphaera profundi</name>
    <dbReference type="NCBI Taxonomy" id="1658616"/>
    <lineage>
        <taxon>Bacteria</taxon>
        <taxon>Pseudomonadati</taxon>
        <taxon>Lentisphaerota</taxon>
        <taxon>Lentisphaeria</taxon>
        <taxon>Lentisphaerales</taxon>
        <taxon>Lentisphaeraceae</taxon>
        <taxon>Lentisphaera</taxon>
    </lineage>
</organism>
<proteinExistence type="predicted"/>
<feature type="transmembrane region" description="Helical" evidence="1">
    <location>
        <begin position="91"/>
        <end position="110"/>
    </location>
</feature>
<dbReference type="RefSeq" id="WP_274152063.1">
    <property type="nucleotide sequence ID" value="NZ_CP117812.1"/>
</dbReference>
<keyword evidence="1" id="KW-0472">Membrane</keyword>
<protein>
    <recommendedName>
        <fullName evidence="4">Prepilin type IV endopeptidase peptidase domain-containing protein</fullName>
    </recommendedName>
</protein>
<feature type="transmembrane region" description="Helical" evidence="1">
    <location>
        <begin position="116"/>
        <end position="134"/>
    </location>
</feature>
<keyword evidence="3" id="KW-1185">Reference proteome</keyword>
<feature type="transmembrane region" description="Helical" evidence="1">
    <location>
        <begin position="6"/>
        <end position="24"/>
    </location>
</feature>
<feature type="transmembrane region" description="Helical" evidence="1">
    <location>
        <begin position="64"/>
        <end position="84"/>
    </location>
</feature>
<keyword evidence="1" id="KW-1133">Transmembrane helix</keyword>
<feature type="transmembrane region" description="Helical" evidence="1">
    <location>
        <begin position="155"/>
        <end position="173"/>
    </location>
</feature>
<name>A0ABY7VV45_9BACT</name>
<evidence type="ECO:0008006" key="4">
    <source>
        <dbReference type="Google" id="ProtNLM"/>
    </source>
</evidence>
<feature type="transmembrane region" description="Helical" evidence="1">
    <location>
        <begin position="36"/>
        <end position="58"/>
    </location>
</feature>
<evidence type="ECO:0000256" key="1">
    <source>
        <dbReference type="SAM" id="Phobius"/>
    </source>
</evidence>
<reference evidence="2 3" key="1">
    <citation type="submission" date="2023-02" db="EMBL/GenBank/DDBJ databases">
        <title>Genome sequence of Lentisphaera profundi SAORIC-696.</title>
        <authorList>
            <person name="Kim e."/>
            <person name="Cho J.-C."/>
            <person name="Choi A."/>
            <person name="Kang I."/>
        </authorList>
    </citation>
    <scope>NUCLEOTIDE SEQUENCE [LARGE SCALE GENOMIC DNA]</scope>
    <source>
        <strain evidence="2 3">SAORIC-696</strain>
    </source>
</reference>